<proteinExistence type="predicted"/>
<dbReference type="AlphaFoldDB" id="G0NCB9"/>
<dbReference type="PROSITE" id="PS50181">
    <property type="entry name" value="FBOX"/>
    <property type="match status" value="1"/>
</dbReference>
<protein>
    <recommendedName>
        <fullName evidence="1">F-box domain-containing protein</fullName>
    </recommendedName>
</protein>
<dbReference type="Pfam" id="PF07735">
    <property type="entry name" value="FBA_2"/>
    <property type="match status" value="1"/>
</dbReference>
<feature type="domain" description="F-box" evidence="1">
    <location>
        <begin position="3"/>
        <end position="35"/>
    </location>
</feature>
<dbReference type="PANTHER" id="PTHR21503:SF48">
    <property type="entry name" value="F-BOX ASSOCIATED DOMAIN-CONTAINING PROTEIN-RELATED"/>
    <property type="match status" value="1"/>
</dbReference>
<evidence type="ECO:0000313" key="3">
    <source>
        <dbReference type="Proteomes" id="UP000008068"/>
    </source>
</evidence>
<organism evidence="3">
    <name type="scientific">Caenorhabditis brenneri</name>
    <name type="common">Nematode worm</name>
    <dbReference type="NCBI Taxonomy" id="135651"/>
    <lineage>
        <taxon>Eukaryota</taxon>
        <taxon>Metazoa</taxon>
        <taxon>Ecdysozoa</taxon>
        <taxon>Nematoda</taxon>
        <taxon>Chromadorea</taxon>
        <taxon>Rhabditida</taxon>
        <taxon>Rhabditina</taxon>
        <taxon>Rhabditomorpha</taxon>
        <taxon>Rhabditoidea</taxon>
        <taxon>Rhabditidae</taxon>
        <taxon>Peloderinae</taxon>
        <taxon>Caenorhabditis</taxon>
    </lineage>
</organism>
<keyword evidence="3" id="KW-1185">Reference proteome</keyword>
<name>G0NCB9_CAEBE</name>
<dbReference type="OMA" id="TENCMIS"/>
<dbReference type="HOGENOM" id="CLU_028840_0_1_1"/>
<accession>G0NCB9</accession>
<reference evidence="3" key="1">
    <citation type="submission" date="2011-07" db="EMBL/GenBank/DDBJ databases">
        <authorList>
            <consortium name="Caenorhabditis brenneri Sequencing and Analysis Consortium"/>
            <person name="Wilson R.K."/>
        </authorList>
    </citation>
    <scope>NUCLEOTIDE SEQUENCE [LARGE SCALE GENOMIC DNA]</scope>
    <source>
        <strain evidence="3">PB2801</strain>
    </source>
</reference>
<dbReference type="InterPro" id="IPR001810">
    <property type="entry name" value="F-box_dom"/>
</dbReference>
<dbReference type="InParanoid" id="G0NCB9"/>
<dbReference type="EMBL" id="GL379862">
    <property type="protein sequence ID" value="EGT57495.1"/>
    <property type="molecule type" value="Genomic_DNA"/>
</dbReference>
<dbReference type="PANTHER" id="PTHR21503">
    <property type="entry name" value="F-BOX-CONTAINING HYPOTHETICAL PROTEIN C.ELEGANS"/>
    <property type="match status" value="1"/>
</dbReference>
<dbReference type="InterPro" id="IPR012885">
    <property type="entry name" value="F-box_Sdz-33"/>
</dbReference>
<sequence length="337" mass="38380">MSGFPLYRFPVVVLRELFQQLSLPEIFNISICSKKSQGNVEFLMRKGKSLEVGLNATENCMISVQRNEEHFHVKVAEFSELREKPEVTTHVSINGESVTVAIIGQTLFVTDKKRVLKEVTKHVLKVFRCQLQEARIGNYCSSHIPTWVVDLINEQQGPIESLWVDAKNPSVKDISHLFTKAKVSDELICLFEYTSKGPRPAIKMGKMSMKRFDNHSSSWMTIEHMLNLSFETGTLSESSFKSKDLSRFLEHWMAGGCDRLQELCIETEGFINYSEMLRGIEHELISPDDIRTYNSKVYKNTVGICGGTQIRRRSDGRIARLVNVGTLSKSFSLVVFE</sequence>
<evidence type="ECO:0000313" key="2">
    <source>
        <dbReference type="EMBL" id="EGT57495.1"/>
    </source>
</evidence>
<evidence type="ECO:0000259" key="1">
    <source>
        <dbReference type="PROSITE" id="PS50181"/>
    </source>
</evidence>
<dbReference type="Proteomes" id="UP000008068">
    <property type="component" value="Unassembled WGS sequence"/>
</dbReference>
<gene>
    <name evidence="2" type="ORF">CAEBREN_20113</name>
</gene>